<comment type="caution">
    <text evidence="1">The sequence shown here is derived from an EMBL/GenBank/DDBJ whole genome shotgun (WGS) entry which is preliminary data.</text>
</comment>
<dbReference type="EMBL" id="MU268082">
    <property type="protein sequence ID" value="KAH7906027.1"/>
    <property type="molecule type" value="Genomic_DNA"/>
</dbReference>
<organism evidence="1 2">
    <name type="scientific">Hygrophoropsis aurantiaca</name>
    <dbReference type="NCBI Taxonomy" id="72124"/>
    <lineage>
        <taxon>Eukaryota</taxon>
        <taxon>Fungi</taxon>
        <taxon>Dikarya</taxon>
        <taxon>Basidiomycota</taxon>
        <taxon>Agaricomycotina</taxon>
        <taxon>Agaricomycetes</taxon>
        <taxon>Agaricomycetidae</taxon>
        <taxon>Boletales</taxon>
        <taxon>Coniophorineae</taxon>
        <taxon>Hygrophoropsidaceae</taxon>
        <taxon>Hygrophoropsis</taxon>
    </lineage>
</organism>
<protein>
    <submittedName>
        <fullName evidence="1">Uncharacterized protein</fullName>
    </submittedName>
</protein>
<keyword evidence="2" id="KW-1185">Reference proteome</keyword>
<dbReference type="Proteomes" id="UP000790377">
    <property type="component" value="Unassembled WGS sequence"/>
</dbReference>
<accession>A0ACB7ZYU4</accession>
<reference evidence="1" key="1">
    <citation type="journal article" date="2021" name="New Phytol.">
        <title>Evolutionary innovations through gain and loss of genes in the ectomycorrhizal Boletales.</title>
        <authorList>
            <person name="Wu G."/>
            <person name="Miyauchi S."/>
            <person name="Morin E."/>
            <person name="Kuo A."/>
            <person name="Drula E."/>
            <person name="Varga T."/>
            <person name="Kohler A."/>
            <person name="Feng B."/>
            <person name="Cao Y."/>
            <person name="Lipzen A."/>
            <person name="Daum C."/>
            <person name="Hundley H."/>
            <person name="Pangilinan J."/>
            <person name="Johnson J."/>
            <person name="Barry K."/>
            <person name="LaButti K."/>
            <person name="Ng V."/>
            <person name="Ahrendt S."/>
            <person name="Min B."/>
            <person name="Choi I.G."/>
            <person name="Park H."/>
            <person name="Plett J.M."/>
            <person name="Magnuson J."/>
            <person name="Spatafora J.W."/>
            <person name="Nagy L.G."/>
            <person name="Henrissat B."/>
            <person name="Grigoriev I.V."/>
            <person name="Yang Z.L."/>
            <person name="Xu J."/>
            <person name="Martin F.M."/>
        </authorList>
    </citation>
    <scope>NUCLEOTIDE SEQUENCE</scope>
    <source>
        <strain evidence="1">ATCC 28755</strain>
    </source>
</reference>
<sequence length="458" mass="52233">MGNYTEQHDTNVRTTIEIIEGELDLLSQLHLLRDTIARNPDWVDENDGADERVVTQLAWDGWYDGCEENVGFNLPCALVFAISHVSHHWRQLAINAPSLWTNIIITPKIKRHTDIFQAVLHRAKSMPIAIDFRSPRPPETLSSTGDVLMESIQVIPLIHAQQIHTLSFLTLGPVLSFLHSQTPFPMTFSRLTVLSVFGLYNSEGSPTLAFSHLRQLLSAAPQLKTLKLQHGVSIDTAERADEIVITLPMLENLTIIESNLFVCKLLDSLSAPEVCQLKLLMWDPEQDFAMSCLFVNDNNNIDSGLPRFPNVQNLTLSSTCHYDYLNTNLINAFPRVTHLTLCSPTMFYEIEEAASLAIPTFQWLRHLTLDFSFEDAEVPDTHGRFTWLPKLRDRADRPLLLSVFDRSTESMQDAKKHLFWYYEELQQYGTLDKSSSRLDEFLRWQAKANGEPEVEIQS</sequence>
<evidence type="ECO:0000313" key="1">
    <source>
        <dbReference type="EMBL" id="KAH7906027.1"/>
    </source>
</evidence>
<proteinExistence type="predicted"/>
<evidence type="ECO:0000313" key="2">
    <source>
        <dbReference type="Proteomes" id="UP000790377"/>
    </source>
</evidence>
<gene>
    <name evidence="1" type="ORF">BJ138DRAFT_1163586</name>
</gene>
<name>A0ACB7ZYU4_9AGAM</name>